<dbReference type="EMBL" id="BMMF01000003">
    <property type="protein sequence ID" value="GGK27953.1"/>
    <property type="molecule type" value="Genomic_DNA"/>
</dbReference>
<protein>
    <submittedName>
        <fullName evidence="2">Membrane protein</fullName>
    </submittedName>
</protein>
<feature type="transmembrane region" description="Helical" evidence="1">
    <location>
        <begin position="62"/>
        <end position="83"/>
    </location>
</feature>
<keyword evidence="1" id="KW-0472">Membrane</keyword>
<name>A0A917Q628_9HYPH</name>
<dbReference type="InterPro" id="IPR010390">
    <property type="entry name" value="ABC-2_transporter-like"/>
</dbReference>
<dbReference type="PANTHER" id="PTHR36833:SF1">
    <property type="entry name" value="INTEGRAL MEMBRANE TRANSPORT PROTEIN"/>
    <property type="match status" value="1"/>
</dbReference>
<keyword evidence="1" id="KW-0812">Transmembrane</keyword>
<keyword evidence="1" id="KW-1133">Transmembrane helix</keyword>
<feature type="transmembrane region" description="Helical" evidence="1">
    <location>
        <begin position="234"/>
        <end position="254"/>
    </location>
</feature>
<evidence type="ECO:0000256" key="1">
    <source>
        <dbReference type="SAM" id="Phobius"/>
    </source>
</evidence>
<evidence type="ECO:0000313" key="3">
    <source>
        <dbReference type="Proteomes" id="UP000600449"/>
    </source>
</evidence>
<keyword evidence="3" id="KW-1185">Reference proteome</keyword>
<feature type="transmembrane region" description="Helical" evidence="1">
    <location>
        <begin position="29"/>
        <end position="50"/>
    </location>
</feature>
<comment type="caution">
    <text evidence="2">The sequence shown here is derived from an EMBL/GenBank/DDBJ whole genome shotgun (WGS) entry which is preliminary data.</text>
</comment>
<dbReference type="Proteomes" id="UP000600449">
    <property type="component" value="Unassembled WGS sequence"/>
</dbReference>
<gene>
    <name evidence="2" type="ORF">GCM10011322_13100</name>
</gene>
<feature type="transmembrane region" description="Helical" evidence="1">
    <location>
        <begin position="146"/>
        <end position="174"/>
    </location>
</feature>
<dbReference type="RefSeq" id="WP_188910865.1">
    <property type="nucleotide sequence ID" value="NZ_BMMF01000003.1"/>
</dbReference>
<evidence type="ECO:0000313" key="2">
    <source>
        <dbReference type="EMBL" id="GGK27953.1"/>
    </source>
</evidence>
<dbReference type="AlphaFoldDB" id="A0A917Q628"/>
<sequence>MRDLPFLIAQTSLALQARLQNRFNFVVEQVSNLVFYVCATIGLAIIVARFGEIGGFALAEMMLVYGLNLVTYFIAGTYLWGVARTLEGLIRSGELDLVLARPIGPLTLLMARSFEPSMPVKAVGAFALCVYALLLLDEGNGPSPAIWLSVTIVGGTLIQGGVMLAFASIAFWVAGSRDLVELMIYGVRRTVDVPISVYPSPVQLVLTVAIPYAFVNYYPILGLAVSIENGATTVLASSALIVGLVSAAAGTALWRLGLRRYRTVGA</sequence>
<accession>A0A917Q628</accession>
<feature type="transmembrane region" description="Helical" evidence="1">
    <location>
        <begin position="118"/>
        <end position="134"/>
    </location>
</feature>
<organism evidence="2 3">
    <name type="scientific">Salinarimonas ramus</name>
    <dbReference type="NCBI Taxonomy" id="690164"/>
    <lineage>
        <taxon>Bacteria</taxon>
        <taxon>Pseudomonadati</taxon>
        <taxon>Pseudomonadota</taxon>
        <taxon>Alphaproteobacteria</taxon>
        <taxon>Hyphomicrobiales</taxon>
        <taxon>Salinarimonadaceae</taxon>
        <taxon>Salinarimonas</taxon>
    </lineage>
</organism>
<dbReference type="PANTHER" id="PTHR36833">
    <property type="entry name" value="SLR0610 PROTEIN-RELATED"/>
    <property type="match status" value="1"/>
</dbReference>
<feature type="transmembrane region" description="Helical" evidence="1">
    <location>
        <begin position="195"/>
        <end position="214"/>
    </location>
</feature>
<reference evidence="2 3" key="1">
    <citation type="journal article" date="2014" name="Int. J. Syst. Evol. Microbiol.">
        <title>Complete genome sequence of Corynebacterium casei LMG S-19264T (=DSM 44701T), isolated from a smear-ripened cheese.</title>
        <authorList>
            <consortium name="US DOE Joint Genome Institute (JGI-PGF)"/>
            <person name="Walter F."/>
            <person name="Albersmeier A."/>
            <person name="Kalinowski J."/>
            <person name="Ruckert C."/>
        </authorList>
    </citation>
    <scope>NUCLEOTIDE SEQUENCE [LARGE SCALE GENOMIC DNA]</scope>
    <source>
        <strain evidence="2 3">CGMCC 1.9161</strain>
    </source>
</reference>
<proteinExistence type="predicted"/>
<dbReference type="Pfam" id="PF06182">
    <property type="entry name" value="ABC2_membrane_6"/>
    <property type="match status" value="1"/>
</dbReference>